<reference evidence="1 2" key="1">
    <citation type="submission" date="2016-11" db="EMBL/GenBank/DDBJ databases">
        <title>The macronuclear genome of Stentor coeruleus: a giant cell with tiny introns.</title>
        <authorList>
            <person name="Slabodnick M."/>
            <person name="Ruby J.G."/>
            <person name="Reiff S.B."/>
            <person name="Swart E.C."/>
            <person name="Gosai S."/>
            <person name="Prabakaran S."/>
            <person name="Witkowska E."/>
            <person name="Larue G.E."/>
            <person name="Fisher S."/>
            <person name="Freeman R.M."/>
            <person name="Gunawardena J."/>
            <person name="Chu W."/>
            <person name="Stover N.A."/>
            <person name="Gregory B.D."/>
            <person name="Nowacki M."/>
            <person name="Derisi J."/>
            <person name="Roy S.W."/>
            <person name="Marshall W.F."/>
            <person name="Sood P."/>
        </authorList>
    </citation>
    <scope>NUCLEOTIDE SEQUENCE [LARGE SCALE GENOMIC DNA]</scope>
    <source>
        <strain evidence="1">WM001</strain>
    </source>
</reference>
<sequence>MDYKIIGKQALLRYKALKALKIPEEPLTKSYTVNTQQESPEILSLKTKISKLEEEITSLKSRPPKWEPIFSIQIPDSSSIPLISEQSSYELISELTKELLALSIPKML</sequence>
<gene>
    <name evidence="1" type="ORF">SteCoe_33290</name>
</gene>
<organism evidence="1 2">
    <name type="scientific">Stentor coeruleus</name>
    <dbReference type="NCBI Taxonomy" id="5963"/>
    <lineage>
        <taxon>Eukaryota</taxon>
        <taxon>Sar</taxon>
        <taxon>Alveolata</taxon>
        <taxon>Ciliophora</taxon>
        <taxon>Postciliodesmatophora</taxon>
        <taxon>Heterotrichea</taxon>
        <taxon>Heterotrichida</taxon>
        <taxon>Stentoridae</taxon>
        <taxon>Stentor</taxon>
    </lineage>
</organism>
<evidence type="ECO:0000313" key="2">
    <source>
        <dbReference type="Proteomes" id="UP000187209"/>
    </source>
</evidence>
<dbReference type="EMBL" id="MPUH01001242">
    <property type="protein sequence ID" value="OMJ69089.1"/>
    <property type="molecule type" value="Genomic_DNA"/>
</dbReference>
<name>A0A1R2AX30_9CILI</name>
<accession>A0A1R2AX30</accession>
<evidence type="ECO:0000313" key="1">
    <source>
        <dbReference type="EMBL" id="OMJ69089.1"/>
    </source>
</evidence>
<keyword evidence="2" id="KW-1185">Reference proteome</keyword>
<protein>
    <submittedName>
        <fullName evidence="1">Uncharacterized protein</fullName>
    </submittedName>
</protein>
<dbReference type="AlphaFoldDB" id="A0A1R2AX30"/>
<comment type="caution">
    <text evidence="1">The sequence shown here is derived from an EMBL/GenBank/DDBJ whole genome shotgun (WGS) entry which is preliminary data.</text>
</comment>
<proteinExistence type="predicted"/>
<dbReference type="Proteomes" id="UP000187209">
    <property type="component" value="Unassembled WGS sequence"/>
</dbReference>